<evidence type="ECO:0000256" key="2">
    <source>
        <dbReference type="ARBA" id="ARBA00023125"/>
    </source>
</evidence>
<keyword evidence="2 4" id="KW-0238">DNA-binding</keyword>
<sequence length="237" mass="26075">MAFLTYRSVNFSMGTDRTDGERTRQRILRAALRCFAERGYAGTAMGDIARAARVSKPALYYHFRDKAALFRALLTGAHELRRRRLEEALASAADLRTRLVAAMRTWFDSFEENRQWLQLGMATTFAAPGEVPAECDGRHLCRRNFEVVCAALAEAQRRGELTKALSARELTHAFFGLAHTFLAASLIFDEEPPGADLPERLVDLFLGGAGVRSPRRAVAAGSRGPGAGTGNGLEQRS</sequence>
<organism evidence="7 8">
    <name type="scientific">Limisphaera ngatamarikiensis</name>
    <dbReference type="NCBI Taxonomy" id="1324935"/>
    <lineage>
        <taxon>Bacteria</taxon>
        <taxon>Pseudomonadati</taxon>
        <taxon>Verrucomicrobiota</taxon>
        <taxon>Verrucomicrobiia</taxon>
        <taxon>Limisphaerales</taxon>
        <taxon>Limisphaeraceae</taxon>
        <taxon>Limisphaera</taxon>
    </lineage>
</organism>
<keyword evidence="3" id="KW-0804">Transcription</keyword>
<protein>
    <submittedName>
        <fullName evidence="7">TetR/AcrR family transcriptional regulator</fullName>
    </submittedName>
</protein>
<keyword evidence="1" id="KW-0805">Transcription regulation</keyword>
<dbReference type="AlphaFoldDB" id="A0A6M1RXM8"/>
<evidence type="ECO:0000313" key="7">
    <source>
        <dbReference type="EMBL" id="NGO40231.1"/>
    </source>
</evidence>
<evidence type="ECO:0000256" key="3">
    <source>
        <dbReference type="ARBA" id="ARBA00023163"/>
    </source>
</evidence>
<keyword evidence="8" id="KW-1185">Reference proteome</keyword>
<comment type="caution">
    <text evidence="7">The sequence shown here is derived from an EMBL/GenBank/DDBJ whole genome shotgun (WGS) entry which is preliminary data.</text>
</comment>
<dbReference type="RefSeq" id="WP_165108605.1">
    <property type="nucleotide sequence ID" value="NZ_JAAKYA010000082.1"/>
</dbReference>
<dbReference type="PROSITE" id="PS50977">
    <property type="entry name" value="HTH_TETR_2"/>
    <property type="match status" value="1"/>
</dbReference>
<dbReference type="PANTHER" id="PTHR30055">
    <property type="entry name" value="HTH-TYPE TRANSCRIPTIONAL REGULATOR RUTR"/>
    <property type="match status" value="1"/>
</dbReference>
<feature type="DNA-binding region" description="H-T-H motif" evidence="4">
    <location>
        <begin position="44"/>
        <end position="63"/>
    </location>
</feature>
<dbReference type="SUPFAM" id="SSF48498">
    <property type="entry name" value="Tetracyclin repressor-like, C-terminal domain"/>
    <property type="match status" value="1"/>
</dbReference>
<dbReference type="GO" id="GO:0000976">
    <property type="term" value="F:transcription cis-regulatory region binding"/>
    <property type="evidence" value="ECO:0007669"/>
    <property type="project" value="TreeGrafter"/>
</dbReference>
<dbReference type="InterPro" id="IPR001647">
    <property type="entry name" value="HTH_TetR"/>
</dbReference>
<dbReference type="Proteomes" id="UP000477311">
    <property type="component" value="Unassembled WGS sequence"/>
</dbReference>
<evidence type="ECO:0000313" key="8">
    <source>
        <dbReference type="Proteomes" id="UP000477311"/>
    </source>
</evidence>
<dbReference type="Pfam" id="PF00440">
    <property type="entry name" value="TetR_N"/>
    <property type="match status" value="1"/>
</dbReference>
<dbReference type="GO" id="GO:0003700">
    <property type="term" value="F:DNA-binding transcription factor activity"/>
    <property type="evidence" value="ECO:0007669"/>
    <property type="project" value="TreeGrafter"/>
</dbReference>
<feature type="region of interest" description="Disordered" evidence="5">
    <location>
        <begin position="213"/>
        <end position="237"/>
    </location>
</feature>
<dbReference type="PANTHER" id="PTHR30055:SF234">
    <property type="entry name" value="HTH-TYPE TRANSCRIPTIONAL REGULATOR BETI"/>
    <property type="match status" value="1"/>
</dbReference>
<accession>A0A6M1RXM8</accession>
<dbReference type="InterPro" id="IPR050109">
    <property type="entry name" value="HTH-type_TetR-like_transc_reg"/>
</dbReference>
<evidence type="ECO:0000256" key="4">
    <source>
        <dbReference type="PROSITE-ProRule" id="PRU00335"/>
    </source>
</evidence>
<evidence type="ECO:0000256" key="5">
    <source>
        <dbReference type="SAM" id="MobiDB-lite"/>
    </source>
</evidence>
<dbReference type="FunFam" id="1.10.10.60:FF:000141">
    <property type="entry name" value="TetR family transcriptional regulator"/>
    <property type="match status" value="1"/>
</dbReference>
<feature type="domain" description="HTH tetR-type" evidence="6">
    <location>
        <begin position="21"/>
        <end position="81"/>
    </location>
</feature>
<name>A0A6M1RXM8_9BACT</name>
<proteinExistence type="predicted"/>
<dbReference type="SUPFAM" id="SSF46689">
    <property type="entry name" value="Homeodomain-like"/>
    <property type="match status" value="1"/>
</dbReference>
<dbReference type="EMBL" id="JAAKYA010000082">
    <property type="protein sequence ID" value="NGO40231.1"/>
    <property type="molecule type" value="Genomic_DNA"/>
</dbReference>
<reference evidence="7 8" key="1">
    <citation type="submission" date="2020-02" db="EMBL/GenBank/DDBJ databases">
        <title>Draft genome sequence of Limisphaera ngatamarikiensis NGM72.4T, a thermophilic Verrucomicrobia grouped in subdivision 3.</title>
        <authorList>
            <person name="Carere C.R."/>
            <person name="Steen J."/>
            <person name="Hugenholtz P."/>
            <person name="Stott M.B."/>
        </authorList>
    </citation>
    <scope>NUCLEOTIDE SEQUENCE [LARGE SCALE GENOMIC DNA]</scope>
    <source>
        <strain evidence="7 8">NGM72.4</strain>
    </source>
</reference>
<evidence type="ECO:0000256" key="1">
    <source>
        <dbReference type="ARBA" id="ARBA00023015"/>
    </source>
</evidence>
<dbReference type="InterPro" id="IPR036271">
    <property type="entry name" value="Tet_transcr_reg_TetR-rel_C_sf"/>
</dbReference>
<dbReference type="Gene3D" id="1.10.10.60">
    <property type="entry name" value="Homeodomain-like"/>
    <property type="match status" value="1"/>
</dbReference>
<gene>
    <name evidence="7" type="ORF">G4L39_12625</name>
</gene>
<evidence type="ECO:0000259" key="6">
    <source>
        <dbReference type="PROSITE" id="PS50977"/>
    </source>
</evidence>
<dbReference type="PRINTS" id="PR00455">
    <property type="entry name" value="HTHTETR"/>
</dbReference>
<dbReference type="InterPro" id="IPR009057">
    <property type="entry name" value="Homeodomain-like_sf"/>
</dbReference>
<dbReference type="Gene3D" id="1.10.357.10">
    <property type="entry name" value="Tetracycline Repressor, domain 2"/>
    <property type="match status" value="1"/>
</dbReference>